<dbReference type="EMBL" id="BJTZ01000016">
    <property type="protein sequence ID" value="GEK14554.1"/>
    <property type="molecule type" value="Genomic_DNA"/>
</dbReference>
<feature type="transmembrane region" description="Helical" evidence="1">
    <location>
        <begin position="88"/>
        <end position="106"/>
    </location>
</feature>
<sequence length="113" mass="12475">MILITNKTLPLVEHKMTSNRTLLIKFIVFIGLLSFVSVVGYKFITEGIQDAVIFTPIVDDFMWGTLCSLIGALFCAGALYNKSVPKRLWNAVKGIFFLVGGLSMLFDGVQALL</sequence>
<dbReference type="AlphaFoldDB" id="A0A510UIT0"/>
<keyword evidence="1" id="KW-1133">Transmembrane helix</keyword>
<accession>A0A510UIT0</accession>
<evidence type="ECO:0000313" key="3">
    <source>
        <dbReference type="Proteomes" id="UP000321787"/>
    </source>
</evidence>
<keyword evidence="1" id="KW-0472">Membrane</keyword>
<comment type="caution">
    <text evidence="2">The sequence shown here is derived from an EMBL/GenBank/DDBJ whole genome shotgun (WGS) entry which is preliminary data.</text>
</comment>
<organism evidence="2 3">
    <name type="scientific">Aliivibrio fischeri</name>
    <name type="common">Vibrio fischeri</name>
    <dbReference type="NCBI Taxonomy" id="668"/>
    <lineage>
        <taxon>Bacteria</taxon>
        <taxon>Pseudomonadati</taxon>
        <taxon>Pseudomonadota</taxon>
        <taxon>Gammaproteobacteria</taxon>
        <taxon>Vibrionales</taxon>
        <taxon>Vibrionaceae</taxon>
        <taxon>Aliivibrio</taxon>
    </lineage>
</organism>
<evidence type="ECO:0000313" key="2">
    <source>
        <dbReference type="EMBL" id="GEK14554.1"/>
    </source>
</evidence>
<reference evidence="2 3" key="1">
    <citation type="submission" date="2019-07" db="EMBL/GenBank/DDBJ databases">
        <title>Whole genome shotgun sequence of Aliivibrio fischeri NBRC 101058.</title>
        <authorList>
            <person name="Hosoyama A."/>
            <person name="Uohara A."/>
            <person name="Ohji S."/>
            <person name="Ichikawa N."/>
        </authorList>
    </citation>
    <scope>NUCLEOTIDE SEQUENCE [LARGE SCALE GENOMIC DNA]</scope>
    <source>
        <strain evidence="2 3">NBRC 101058</strain>
    </source>
</reference>
<proteinExistence type="predicted"/>
<keyword evidence="1" id="KW-0812">Transmembrane</keyword>
<gene>
    <name evidence="2" type="ORF">AFI02nite_25900</name>
</gene>
<dbReference type="Proteomes" id="UP000321787">
    <property type="component" value="Unassembled WGS sequence"/>
</dbReference>
<name>A0A510UIT0_ALIFS</name>
<feature type="transmembrane region" description="Helical" evidence="1">
    <location>
        <begin position="21"/>
        <end position="41"/>
    </location>
</feature>
<protein>
    <submittedName>
        <fullName evidence="2">Uncharacterized protein</fullName>
    </submittedName>
</protein>
<evidence type="ECO:0000256" key="1">
    <source>
        <dbReference type="SAM" id="Phobius"/>
    </source>
</evidence>
<feature type="transmembrane region" description="Helical" evidence="1">
    <location>
        <begin position="61"/>
        <end position="81"/>
    </location>
</feature>